<dbReference type="InterPro" id="IPR012545">
    <property type="entry name" value="DUF1697"/>
</dbReference>
<evidence type="ECO:0000313" key="2">
    <source>
        <dbReference type="Proteomes" id="UP001172738"/>
    </source>
</evidence>
<dbReference type="Gene3D" id="3.30.70.1260">
    <property type="entry name" value="bacterial protein sp0830 like"/>
    <property type="match status" value="1"/>
</dbReference>
<dbReference type="Proteomes" id="UP001172738">
    <property type="component" value="Unassembled WGS sequence"/>
</dbReference>
<dbReference type="Pfam" id="PF08002">
    <property type="entry name" value="DUF1697"/>
    <property type="match status" value="1"/>
</dbReference>
<comment type="caution">
    <text evidence="1">The sequence shown here is derived from an EMBL/GenBank/DDBJ whole genome shotgun (WGS) entry which is preliminary data.</text>
</comment>
<dbReference type="Gene3D" id="3.30.70.1280">
    <property type="entry name" value="SP0830-like domains"/>
    <property type="match status" value="1"/>
</dbReference>
<reference evidence="1" key="1">
    <citation type="submission" date="2023-06" db="EMBL/GenBank/DDBJ databases">
        <title>SYSU T00b26.</title>
        <authorList>
            <person name="Gao L."/>
            <person name="Fang B.-Z."/>
            <person name="Li W.-J."/>
        </authorList>
    </citation>
    <scope>NUCLEOTIDE SEQUENCE</scope>
    <source>
        <strain evidence="1">SYSU T00b26</strain>
    </source>
</reference>
<dbReference type="EMBL" id="JAUHPV010000005">
    <property type="protein sequence ID" value="MDN4473086.1"/>
    <property type="molecule type" value="Genomic_DNA"/>
</dbReference>
<dbReference type="PIRSF" id="PIRSF008502">
    <property type="entry name" value="UCP008502"/>
    <property type="match status" value="1"/>
</dbReference>
<organism evidence="1 2">
    <name type="scientific">Demequina zhanjiangensis</name>
    <dbReference type="NCBI Taxonomy" id="3051659"/>
    <lineage>
        <taxon>Bacteria</taxon>
        <taxon>Bacillati</taxon>
        <taxon>Actinomycetota</taxon>
        <taxon>Actinomycetes</taxon>
        <taxon>Micrococcales</taxon>
        <taxon>Demequinaceae</taxon>
        <taxon>Demequina</taxon>
    </lineage>
</organism>
<dbReference type="RefSeq" id="WP_301128278.1">
    <property type="nucleotide sequence ID" value="NZ_JAUHPV010000005.1"/>
</dbReference>
<dbReference type="PANTHER" id="PTHR36439:SF1">
    <property type="entry name" value="DUF1697 DOMAIN-CONTAINING PROTEIN"/>
    <property type="match status" value="1"/>
</dbReference>
<dbReference type="PANTHER" id="PTHR36439">
    <property type="entry name" value="BLL4334 PROTEIN"/>
    <property type="match status" value="1"/>
</dbReference>
<proteinExistence type="predicted"/>
<name>A0ABT8G1S0_9MICO</name>
<dbReference type="SUPFAM" id="SSF160379">
    <property type="entry name" value="SP0830-like"/>
    <property type="match status" value="1"/>
</dbReference>
<gene>
    <name evidence="1" type="ORF">QQX04_08805</name>
</gene>
<sequence length="180" mass="19839">MGATHVVLIRGINVGGKNKVPMAELRSSLEDAGLSHVRTYIQSGNVLVDAPGASTGEVGDTVRRVLRDRFDVDTPVVTVPAEDLRSAVTDAPHGFGEDDAYRWDVVFLRETLSAEDAFAAVELRDGVDFAWQGTAVVYIRRLISQASRSYMSRLVSRPEYKHMTIRNWRTTTTLAGMLDS</sequence>
<keyword evidence="2" id="KW-1185">Reference proteome</keyword>
<protein>
    <submittedName>
        <fullName evidence="1">DUF1697 domain-containing protein</fullName>
    </submittedName>
</protein>
<accession>A0ABT8G1S0</accession>
<evidence type="ECO:0000313" key="1">
    <source>
        <dbReference type="EMBL" id="MDN4473086.1"/>
    </source>
</evidence>